<dbReference type="InterPro" id="IPR001034">
    <property type="entry name" value="DeoR_HTH"/>
</dbReference>
<dbReference type="SUPFAM" id="SSF46785">
    <property type="entry name" value="Winged helix' DNA-binding domain"/>
    <property type="match status" value="1"/>
</dbReference>
<protein>
    <submittedName>
        <fullName evidence="5">Transcriptional regulator, DeoR family</fullName>
    </submittedName>
</protein>
<dbReference type="InterPro" id="IPR018356">
    <property type="entry name" value="Tscrpt_reg_HTH_DeoR_CS"/>
</dbReference>
<dbReference type="PROSITE" id="PS00894">
    <property type="entry name" value="HTH_DEOR_1"/>
    <property type="match status" value="1"/>
</dbReference>
<organism evidence="5 6">
    <name type="scientific">Lactobacillus kullabergensis</name>
    <dbReference type="NCBI Taxonomy" id="1218493"/>
    <lineage>
        <taxon>Bacteria</taxon>
        <taxon>Bacillati</taxon>
        <taxon>Bacillota</taxon>
        <taxon>Bacilli</taxon>
        <taxon>Lactobacillales</taxon>
        <taxon>Lactobacillaceae</taxon>
        <taxon>Lactobacillus</taxon>
    </lineage>
</organism>
<dbReference type="PANTHER" id="PTHR30363">
    <property type="entry name" value="HTH-TYPE TRANSCRIPTIONAL REGULATOR SRLR-RELATED"/>
    <property type="match status" value="1"/>
</dbReference>
<evidence type="ECO:0000259" key="4">
    <source>
        <dbReference type="PROSITE" id="PS51000"/>
    </source>
</evidence>
<evidence type="ECO:0000313" key="5">
    <source>
        <dbReference type="EMBL" id="KJY59009.1"/>
    </source>
</evidence>
<dbReference type="EMBL" id="JXBY01000005">
    <property type="protein sequence ID" value="KJY59009.1"/>
    <property type="molecule type" value="Genomic_DNA"/>
</dbReference>
<keyword evidence="2" id="KW-0238">DNA-binding</keyword>
<evidence type="ECO:0000256" key="3">
    <source>
        <dbReference type="ARBA" id="ARBA00023163"/>
    </source>
</evidence>
<dbReference type="SMART" id="SM01134">
    <property type="entry name" value="DeoRC"/>
    <property type="match status" value="1"/>
</dbReference>
<dbReference type="Pfam" id="PF08220">
    <property type="entry name" value="HTH_DeoR"/>
    <property type="match status" value="1"/>
</dbReference>
<dbReference type="Pfam" id="PF00455">
    <property type="entry name" value="DeoRC"/>
    <property type="match status" value="1"/>
</dbReference>
<dbReference type="InterPro" id="IPR036390">
    <property type="entry name" value="WH_DNA-bd_sf"/>
</dbReference>
<comment type="caution">
    <text evidence="5">The sequence shown here is derived from an EMBL/GenBank/DDBJ whole genome shotgun (WGS) entry which is preliminary data.</text>
</comment>
<name>A0A0F4LL75_9LACO</name>
<dbReference type="SUPFAM" id="SSF100950">
    <property type="entry name" value="NagB/RpiA/CoA transferase-like"/>
    <property type="match status" value="1"/>
</dbReference>
<dbReference type="STRING" id="1218493.JF76_02740"/>
<dbReference type="PROSITE" id="PS51000">
    <property type="entry name" value="HTH_DEOR_2"/>
    <property type="match status" value="1"/>
</dbReference>
<dbReference type="GO" id="GO:0003677">
    <property type="term" value="F:DNA binding"/>
    <property type="evidence" value="ECO:0007669"/>
    <property type="project" value="UniProtKB-KW"/>
</dbReference>
<dbReference type="InterPro" id="IPR014036">
    <property type="entry name" value="DeoR-like_C"/>
</dbReference>
<dbReference type="GO" id="GO:0003700">
    <property type="term" value="F:DNA-binding transcription factor activity"/>
    <property type="evidence" value="ECO:0007669"/>
    <property type="project" value="InterPro"/>
</dbReference>
<dbReference type="AlphaFoldDB" id="A0A0F4LL75"/>
<dbReference type="OrthoDB" id="9798651at2"/>
<dbReference type="RefSeq" id="WP_045927490.1">
    <property type="nucleotide sequence ID" value="NZ_JBHSZS010000005.1"/>
</dbReference>
<proteinExistence type="predicted"/>
<dbReference type="InterPro" id="IPR036388">
    <property type="entry name" value="WH-like_DNA-bd_sf"/>
</dbReference>
<evidence type="ECO:0000256" key="2">
    <source>
        <dbReference type="ARBA" id="ARBA00023125"/>
    </source>
</evidence>
<dbReference type="PATRIC" id="fig|1218493.3.peg.290"/>
<dbReference type="PANTHER" id="PTHR30363:SF46">
    <property type="entry name" value="LYSR FAMILY TRANSCRIPTIONAL REGULATOR"/>
    <property type="match status" value="1"/>
</dbReference>
<dbReference type="InterPro" id="IPR037171">
    <property type="entry name" value="NagB/RpiA_transferase-like"/>
</dbReference>
<keyword evidence="1" id="KW-0805">Transcription regulation</keyword>
<evidence type="ECO:0000256" key="1">
    <source>
        <dbReference type="ARBA" id="ARBA00023015"/>
    </source>
</evidence>
<feature type="domain" description="HTH deoR-type" evidence="4">
    <location>
        <begin position="4"/>
        <end position="59"/>
    </location>
</feature>
<dbReference type="InterPro" id="IPR050313">
    <property type="entry name" value="Carb_Metab_HTH_regulators"/>
</dbReference>
<dbReference type="SMART" id="SM00420">
    <property type="entry name" value="HTH_DEOR"/>
    <property type="match status" value="1"/>
</dbReference>
<dbReference type="HOGENOM" id="CLU_060699_0_0_9"/>
<gene>
    <name evidence="5" type="ORF">JF76_02740</name>
</gene>
<sequence length="256" mass="29016">MAIMEERRKKILEEVLKNGTVTVHDLSQKFNVSYETIRKDLNYLAEKDQLVKSHGGAISNQNSIENPFTLKREENIDRKQSIAKKALSLIPNGASIILGTGSTVYELAKLLVLRNNLKIITDLIPAVSYLQSSNNEVYFLGGKLRPKSSSVYGSWTEEALDQINVDISFIGSDGFHGFFGPTTPSYSDSAIERKMIFHSEKSYILADSTKFERKSLYEITDWKNVTGVITNNDLKERFIKRLSKHTKVILDNFKDE</sequence>
<evidence type="ECO:0000313" key="6">
    <source>
        <dbReference type="Proteomes" id="UP000033533"/>
    </source>
</evidence>
<accession>A0A0F4LL75</accession>
<dbReference type="PRINTS" id="PR00037">
    <property type="entry name" value="HTHLACR"/>
</dbReference>
<dbReference type="Proteomes" id="UP000033533">
    <property type="component" value="Unassembled WGS sequence"/>
</dbReference>
<dbReference type="Gene3D" id="1.10.10.10">
    <property type="entry name" value="Winged helix-like DNA-binding domain superfamily/Winged helix DNA-binding domain"/>
    <property type="match status" value="1"/>
</dbReference>
<keyword evidence="3" id="KW-0804">Transcription</keyword>
<dbReference type="Gene3D" id="3.40.50.1360">
    <property type="match status" value="1"/>
</dbReference>
<reference evidence="5 6" key="1">
    <citation type="submission" date="2014-12" db="EMBL/GenBank/DDBJ databases">
        <title>Comparative genomics of the lactic acid bacteria isolated from the honey bee gut.</title>
        <authorList>
            <person name="Ellegaard K.M."/>
            <person name="Tamarit D."/>
            <person name="Javelind E."/>
            <person name="Olofsson T."/>
            <person name="Andersson S.G."/>
            <person name="Vasquez A."/>
        </authorList>
    </citation>
    <scope>NUCLEOTIDE SEQUENCE [LARGE SCALE GENOMIC DNA]</scope>
    <source>
        <strain evidence="5 6">Biut2</strain>
    </source>
</reference>